<dbReference type="PANTHER" id="PTHR12993">
    <property type="entry name" value="N-ACETYLGLUCOSAMINYL-PHOSPHATIDYLINOSITOL DE-N-ACETYLASE-RELATED"/>
    <property type="match status" value="1"/>
</dbReference>
<dbReference type="InterPro" id="IPR024078">
    <property type="entry name" value="LmbE-like_dom_sf"/>
</dbReference>
<evidence type="ECO:0000313" key="4">
    <source>
        <dbReference type="Proteomes" id="UP001223144"/>
    </source>
</evidence>
<feature type="region of interest" description="Disordered" evidence="2">
    <location>
        <begin position="249"/>
        <end position="272"/>
    </location>
</feature>
<dbReference type="Gene3D" id="3.40.50.10320">
    <property type="entry name" value="LmbE-like"/>
    <property type="match status" value="1"/>
</dbReference>
<sequence>MPVLPSLLAVFAHPDDESLLAGGVLAQHAAAGARTAVVTATWAPDSQRAAELAAALNVLGAGAPRMLGYGDARNGSSAPGRPRWCDVPLDDAVAQVVAHIRQVRPAIVVTHDALGQLTGHPDHRRTHQVTLLAVEAAGITHLHPEAGEPWQPRALYAATHPQSGIGDLGPLLHGVGKTLLAVPDEYVTAAVNVTEWIDRKWRAICSHSSQLEGERPLPALLSRVDKERRDRILATEYFTRLSLPTGGPVASALTSGPAVHGEVPSRPTSLNQ</sequence>
<organism evidence="3 4">
    <name type="scientific">Streptomyces chengmaiensis</name>
    <dbReference type="NCBI Taxonomy" id="3040919"/>
    <lineage>
        <taxon>Bacteria</taxon>
        <taxon>Bacillati</taxon>
        <taxon>Actinomycetota</taxon>
        <taxon>Actinomycetes</taxon>
        <taxon>Kitasatosporales</taxon>
        <taxon>Streptomycetaceae</taxon>
        <taxon>Streptomyces</taxon>
    </lineage>
</organism>
<dbReference type="RefSeq" id="WP_279926847.1">
    <property type="nucleotide sequence ID" value="NZ_JARWBG010000005.1"/>
</dbReference>
<dbReference type="EMBL" id="JARWBG010000005">
    <property type="protein sequence ID" value="MDH2388548.1"/>
    <property type="molecule type" value="Genomic_DNA"/>
</dbReference>
<dbReference type="Pfam" id="PF02585">
    <property type="entry name" value="PIG-L"/>
    <property type="match status" value="1"/>
</dbReference>
<dbReference type="Proteomes" id="UP001223144">
    <property type="component" value="Unassembled WGS sequence"/>
</dbReference>
<name>A0ABT6HJX0_9ACTN</name>
<accession>A0ABT6HJX0</accession>
<evidence type="ECO:0000256" key="1">
    <source>
        <dbReference type="ARBA" id="ARBA00022833"/>
    </source>
</evidence>
<evidence type="ECO:0000256" key="2">
    <source>
        <dbReference type="SAM" id="MobiDB-lite"/>
    </source>
</evidence>
<dbReference type="InterPro" id="IPR003737">
    <property type="entry name" value="GlcNAc_PI_deacetylase-related"/>
</dbReference>
<keyword evidence="4" id="KW-1185">Reference proteome</keyword>
<evidence type="ECO:0000313" key="3">
    <source>
        <dbReference type="EMBL" id="MDH2388548.1"/>
    </source>
</evidence>
<gene>
    <name evidence="3" type="ORF">QCN29_07075</name>
</gene>
<dbReference type="PANTHER" id="PTHR12993:SF26">
    <property type="entry name" value="1D-MYO-INOSITOL 2-ACETAMIDO-2-DEOXY-ALPHA-D-GLUCOPYRANOSIDE DEACETYLASE"/>
    <property type="match status" value="1"/>
</dbReference>
<comment type="caution">
    <text evidence="3">The sequence shown here is derived from an EMBL/GenBank/DDBJ whole genome shotgun (WGS) entry which is preliminary data.</text>
</comment>
<reference evidence="3 4" key="1">
    <citation type="submission" date="2023-04" db="EMBL/GenBank/DDBJ databases">
        <title>Streptomyces chengmaiensis sp. nov. isolated from the stem of mangrove plant in Hainan.</title>
        <authorList>
            <person name="Huang X."/>
            <person name="Zhou S."/>
            <person name="Chu X."/>
            <person name="Xie Y."/>
            <person name="Lin Y."/>
        </authorList>
    </citation>
    <scope>NUCLEOTIDE SEQUENCE [LARGE SCALE GENOMIC DNA]</scope>
    <source>
        <strain evidence="3 4">HNM0663</strain>
    </source>
</reference>
<dbReference type="SUPFAM" id="SSF102588">
    <property type="entry name" value="LmbE-like"/>
    <property type="match status" value="1"/>
</dbReference>
<proteinExistence type="predicted"/>
<protein>
    <submittedName>
        <fullName evidence="3">PIG-L family deacetylase</fullName>
    </submittedName>
</protein>
<keyword evidence="1" id="KW-0862">Zinc</keyword>